<keyword evidence="4 11" id="KW-0347">Helicase</keyword>
<keyword evidence="5 11" id="KW-0067">ATP-binding</keyword>
<name>A0A136Q7Z1_9FIRM</name>
<evidence type="ECO:0000256" key="8">
    <source>
        <dbReference type="ARBA" id="ARBA00034617"/>
    </source>
</evidence>
<dbReference type="EC" id="5.6.2.4" evidence="9"/>
<dbReference type="SUPFAM" id="SSF89550">
    <property type="entry name" value="PHP domain-like"/>
    <property type="match status" value="1"/>
</dbReference>
<keyword evidence="3 11" id="KW-0378">Hydrolase</keyword>
<feature type="compositionally biased region" description="Basic and acidic residues" evidence="12">
    <location>
        <begin position="427"/>
        <end position="436"/>
    </location>
</feature>
<dbReference type="InterPro" id="IPR014016">
    <property type="entry name" value="UvrD-like_ATP-bd"/>
</dbReference>
<keyword evidence="6" id="KW-0238">DNA-binding</keyword>
<feature type="domain" description="UvrD-like helicase ATP-binding" evidence="13">
    <location>
        <begin position="462"/>
        <end position="720"/>
    </location>
</feature>
<keyword evidence="2 11" id="KW-0547">Nucleotide-binding</keyword>
<dbReference type="AlphaFoldDB" id="A0A136Q7Z1"/>
<dbReference type="EMBL" id="LSZW01000030">
    <property type="protein sequence ID" value="KXK66785.1"/>
    <property type="molecule type" value="Genomic_DNA"/>
</dbReference>
<dbReference type="CDD" id="cd19067">
    <property type="entry name" value="PfuEndoQ-like"/>
    <property type="match status" value="1"/>
</dbReference>
<evidence type="ECO:0000313" key="16">
    <source>
        <dbReference type="Proteomes" id="UP000070366"/>
    </source>
</evidence>
<evidence type="ECO:0000259" key="14">
    <source>
        <dbReference type="PROSITE" id="PS51217"/>
    </source>
</evidence>
<evidence type="ECO:0000259" key="13">
    <source>
        <dbReference type="PROSITE" id="PS51198"/>
    </source>
</evidence>
<comment type="catalytic activity">
    <reaction evidence="8">
        <text>Couples ATP hydrolysis with the unwinding of duplex DNA by translocating in the 3'-5' direction.</text>
        <dbReference type="EC" id="5.6.2.4"/>
    </reaction>
</comment>
<evidence type="ECO:0000256" key="1">
    <source>
        <dbReference type="ARBA" id="ARBA00009922"/>
    </source>
</evidence>
<dbReference type="GO" id="GO:0005524">
    <property type="term" value="F:ATP binding"/>
    <property type="evidence" value="ECO:0007669"/>
    <property type="project" value="UniProtKB-UniRule"/>
</dbReference>
<dbReference type="Gene3D" id="3.20.20.140">
    <property type="entry name" value="Metal-dependent hydrolases"/>
    <property type="match status" value="1"/>
</dbReference>
<dbReference type="InterPro" id="IPR014017">
    <property type="entry name" value="DNA_helicase_UvrD-like_C"/>
</dbReference>
<dbReference type="GO" id="GO:0016887">
    <property type="term" value="F:ATP hydrolysis activity"/>
    <property type="evidence" value="ECO:0007669"/>
    <property type="project" value="RHEA"/>
</dbReference>
<evidence type="ECO:0000256" key="3">
    <source>
        <dbReference type="ARBA" id="ARBA00022801"/>
    </source>
</evidence>
<comment type="similarity">
    <text evidence="1">Belongs to the helicase family. UvrD subfamily.</text>
</comment>
<dbReference type="Proteomes" id="UP000070366">
    <property type="component" value="Unassembled WGS sequence"/>
</dbReference>
<evidence type="ECO:0000256" key="4">
    <source>
        <dbReference type="ARBA" id="ARBA00022806"/>
    </source>
</evidence>
<dbReference type="PATRIC" id="fig|626937.4.peg.330"/>
<dbReference type="InterPro" id="IPR013986">
    <property type="entry name" value="DExx_box_DNA_helicase_dom_sf"/>
</dbReference>
<dbReference type="PROSITE" id="PS51198">
    <property type="entry name" value="UVRD_HELICASE_ATP_BIND"/>
    <property type="match status" value="1"/>
</dbReference>
<dbReference type="GO" id="GO:0003677">
    <property type="term" value="F:DNA binding"/>
    <property type="evidence" value="ECO:0007669"/>
    <property type="project" value="UniProtKB-KW"/>
</dbReference>
<sequence>MFIADLHIHSKYSRATSRECVPEHLDLWARRKGIDLLGTGDFTHPAWREELKQKLAPAEEGLYRLKEEYRLADEVGGNPASPRFILSGEISSIYKQDGKVRKIHNVILLPSLEAAEALAGKLELSFNLHSDGRPILGLPSRDLLEITLDICPEAVFIPAHIWTPHFSLFGAYSGFDAVEECFRDLTPHIHALETGLSSDPPMNWRLSALDGFTMVSNSDAHSPANLAREANLFNTEMSYPAIAAALENHDTDEFYGTLEFFPEEGKYHNDGHRNCKVCMTPEETAAAGGKCPVCGRRITVGVYHRVVELADRAEGFRPENAKHFESIVPLPEVVASSMGLTPASKKVRAQYLELIGTLGPELTILRKTPLAEIERAAGVCIAEGIRRLRCGEVEIHPGYDGEYGKILVMDKSEVQALSGQLSLLANEPKKKPEKHASAQAAPPKADESPKEAAPVETGGNPYGLNEEQWAAASAPERTVAVLAGPGTGKTRTLVYRIAWLVEQCGVAPEAITAVTFTNKAASEMRERLETQFGDKKAVRAMHIGTFHSLGLSLLKEWDKNITVIDGQEAQAVLSETLTACNCVMKPRDAIQAVSKIKNGAAGDIPQVVYDAYCARLRSLGVLDFDDILADTLEKFRAGGAKCETLCPRFEHLLVDEFQDINPVQLELIRAWGKKSKGIFVIGDPDQSIYGFRGSDAHCFERLKEDRPVREIRLKKNYRSTPEIIGCALPVLRRSEPVLEAQRESGVKTRLLAADSPFSEALFIAKEINAMVGGVDMLAAHAQHKKSADTAYGLSDIAVLYRTHRQAELIEECLVKEGIPYVVLGKDNTLTDRRVRGALAFFRILCDPKDSVSLGTCLRADSVAPAVAEKILDAYGRRKQTAASLVSVLEDAGETKLAGHFETCAPLMRKAAPAELLDLWISGQGYGEEAPACLKRLRNMAVFHHRMADFLTALTLGTEGDLKRSGQKAYTADAVTLMTLHAAKGLEFPAVFLCGVTDGLIPFRRKDGECSEGEERRLFYVGMTRAQDELVMLTRQEERSPFLADIPSGLLAEGPAHTRKKPAGRQLGFFTN</sequence>
<evidence type="ECO:0000313" key="15">
    <source>
        <dbReference type="EMBL" id="KXK66785.1"/>
    </source>
</evidence>
<feature type="region of interest" description="Disordered" evidence="12">
    <location>
        <begin position="427"/>
        <end position="458"/>
    </location>
</feature>
<dbReference type="GO" id="GO:0043138">
    <property type="term" value="F:3'-5' DNA helicase activity"/>
    <property type="evidence" value="ECO:0007669"/>
    <property type="project" value="UniProtKB-EC"/>
</dbReference>
<comment type="caution">
    <text evidence="15">The sequence shown here is derived from an EMBL/GenBank/DDBJ whole genome shotgun (WGS) entry which is preliminary data.</text>
</comment>
<dbReference type="Gene3D" id="3.40.50.300">
    <property type="entry name" value="P-loop containing nucleotide triphosphate hydrolases"/>
    <property type="match status" value="2"/>
</dbReference>
<proteinExistence type="inferred from homology"/>
<evidence type="ECO:0000256" key="10">
    <source>
        <dbReference type="ARBA" id="ARBA00048988"/>
    </source>
</evidence>
<evidence type="ECO:0000256" key="11">
    <source>
        <dbReference type="PROSITE-ProRule" id="PRU00560"/>
    </source>
</evidence>
<dbReference type="SUPFAM" id="SSF52540">
    <property type="entry name" value="P-loop containing nucleoside triphosphate hydrolases"/>
    <property type="match status" value="1"/>
</dbReference>
<feature type="domain" description="UvrD-like helicase C-terminal" evidence="14">
    <location>
        <begin position="717"/>
        <end position="984"/>
    </location>
</feature>
<reference evidence="15 16" key="1">
    <citation type="submission" date="2016-02" db="EMBL/GenBank/DDBJ databases">
        <authorList>
            <person name="Wen L."/>
            <person name="He K."/>
            <person name="Yang H."/>
        </authorList>
    </citation>
    <scope>NUCLEOTIDE SEQUENCE [LARGE SCALE GENOMIC DNA]</scope>
    <source>
        <strain evidence="15 16">DSM 22607</strain>
    </source>
</reference>
<dbReference type="CDD" id="cd17932">
    <property type="entry name" value="DEXQc_UvrD"/>
    <property type="match status" value="1"/>
</dbReference>
<dbReference type="CDD" id="cd18807">
    <property type="entry name" value="SF1_C_UvrD"/>
    <property type="match status" value="1"/>
</dbReference>
<evidence type="ECO:0000256" key="2">
    <source>
        <dbReference type="ARBA" id="ARBA00022741"/>
    </source>
</evidence>
<evidence type="ECO:0000256" key="9">
    <source>
        <dbReference type="ARBA" id="ARBA00034808"/>
    </source>
</evidence>
<dbReference type="Pfam" id="PF00580">
    <property type="entry name" value="UvrD-helicase"/>
    <property type="match status" value="1"/>
</dbReference>
<dbReference type="PROSITE" id="PS51217">
    <property type="entry name" value="UVRD_HELICASE_CTER"/>
    <property type="match status" value="1"/>
</dbReference>
<keyword evidence="16" id="KW-1185">Reference proteome</keyword>
<dbReference type="InterPro" id="IPR027417">
    <property type="entry name" value="P-loop_NTPase"/>
</dbReference>
<feature type="binding site" evidence="11">
    <location>
        <begin position="483"/>
        <end position="490"/>
    </location>
    <ligand>
        <name>ATP</name>
        <dbReference type="ChEBI" id="CHEBI:30616"/>
    </ligand>
</feature>
<dbReference type="RefSeq" id="WP_066523227.1">
    <property type="nucleotide sequence ID" value="NZ_CABMOF010000014.1"/>
</dbReference>
<dbReference type="Gene3D" id="1.10.10.160">
    <property type="match status" value="1"/>
</dbReference>
<evidence type="ECO:0000256" key="5">
    <source>
        <dbReference type="ARBA" id="ARBA00022840"/>
    </source>
</evidence>
<organism evidence="15 16">
    <name type="scientific">Christensenella minuta</name>
    <dbReference type="NCBI Taxonomy" id="626937"/>
    <lineage>
        <taxon>Bacteria</taxon>
        <taxon>Bacillati</taxon>
        <taxon>Bacillota</taxon>
        <taxon>Clostridia</taxon>
        <taxon>Christensenellales</taxon>
        <taxon>Christensenellaceae</taxon>
        <taxon>Christensenella</taxon>
    </lineage>
</organism>
<evidence type="ECO:0000256" key="12">
    <source>
        <dbReference type="SAM" id="MobiDB-lite"/>
    </source>
</evidence>
<protein>
    <recommendedName>
        <fullName evidence="9">DNA 3'-5' helicase</fullName>
        <ecNumber evidence="9">5.6.2.4</ecNumber>
    </recommendedName>
</protein>
<accession>A0A136Q7Z1</accession>
<dbReference type="InterPro" id="IPR000212">
    <property type="entry name" value="DNA_helicase_UvrD/REP"/>
</dbReference>
<dbReference type="PANTHER" id="PTHR11070">
    <property type="entry name" value="UVRD / RECB / PCRA DNA HELICASE FAMILY MEMBER"/>
    <property type="match status" value="1"/>
</dbReference>
<keyword evidence="7" id="KW-0413">Isomerase</keyword>
<dbReference type="STRING" id="626937.HMPREF3293_00331"/>
<dbReference type="Gene3D" id="1.10.486.10">
    <property type="entry name" value="PCRA, domain 4"/>
    <property type="match status" value="1"/>
</dbReference>
<evidence type="ECO:0000256" key="6">
    <source>
        <dbReference type="ARBA" id="ARBA00023125"/>
    </source>
</evidence>
<evidence type="ECO:0000256" key="7">
    <source>
        <dbReference type="ARBA" id="ARBA00023235"/>
    </source>
</evidence>
<comment type="catalytic activity">
    <reaction evidence="10">
        <text>ATP + H2O = ADP + phosphate + H(+)</text>
        <dbReference type="Rhea" id="RHEA:13065"/>
        <dbReference type="ChEBI" id="CHEBI:15377"/>
        <dbReference type="ChEBI" id="CHEBI:15378"/>
        <dbReference type="ChEBI" id="CHEBI:30616"/>
        <dbReference type="ChEBI" id="CHEBI:43474"/>
        <dbReference type="ChEBI" id="CHEBI:456216"/>
        <dbReference type="EC" id="5.6.2.4"/>
    </reaction>
</comment>
<dbReference type="InterPro" id="IPR016195">
    <property type="entry name" value="Pol/histidinol_Pase-like"/>
</dbReference>
<dbReference type="PANTHER" id="PTHR11070:SF2">
    <property type="entry name" value="ATP-DEPENDENT DNA HELICASE SRS2"/>
    <property type="match status" value="1"/>
</dbReference>
<dbReference type="Pfam" id="PF13361">
    <property type="entry name" value="UvrD_C"/>
    <property type="match status" value="2"/>
</dbReference>
<gene>
    <name evidence="15" type="ORF">HMPREF3293_00331</name>
</gene>
<dbReference type="GO" id="GO:0000725">
    <property type="term" value="P:recombinational repair"/>
    <property type="evidence" value="ECO:0007669"/>
    <property type="project" value="TreeGrafter"/>
</dbReference>